<evidence type="ECO:0000313" key="5">
    <source>
        <dbReference type="Proteomes" id="UP000736164"/>
    </source>
</evidence>
<dbReference type="InterPro" id="IPR028184">
    <property type="entry name" value="VGLL4"/>
</dbReference>
<feature type="non-terminal residue" evidence="4">
    <location>
        <position position="368"/>
    </location>
</feature>
<feature type="compositionally biased region" description="Low complexity" evidence="3">
    <location>
        <begin position="265"/>
        <end position="291"/>
    </location>
</feature>
<feature type="region of interest" description="Disordered" evidence="3">
    <location>
        <begin position="137"/>
        <end position="156"/>
    </location>
</feature>
<comment type="function">
    <text evidence="1">May act as a specific coactivator for the mammalian TEFs.</text>
</comment>
<dbReference type="PANTHER" id="PTHR17604">
    <property type="entry name" value="TRANSCRIPTION COFACTOR VESTIGIAL-LIKE PROTEIN 4"/>
    <property type="match status" value="1"/>
</dbReference>
<comment type="caution">
    <text evidence="4">The sequence shown here is derived from an EMBL/GenBank/DDBJ whole genome shotgun (WGS) entry which is preliminary data.</text>
</comment>
<dbReference type="EMBL" id="JAAWVO010060449">
    <property type="protein sequence ID" value="MBN3322546.1"/>
    <property type="molecule type" value="Genomic_DNA"/>
</dbReference>
<organism evidence="4 5">
    <name type="scientific">Atractosteus spatula</name>
    <name type="common">Alligator gar</name>
    <name type="synonym">Lepisosteus spatula</name>
    <dbReference type="NCBI Taxonomy" id="7917"/>
    <lineage>
        <taxon>Eukaryota</taxon>
        <taxon>Metazoa</taxon>
        <taxon>Chordata</taxon>
        <taxon>Craniata</taxon>
        <taxon>Vertebrata</taxon>
        <taxon>Euteleostomi</taxon>
        <taxon>Actinopterygii</taxon>
        <taxon>Neopterygii</taxon>
        <taxon>Holostei</taxon>
        <taxon>Semionotiformes</taxon>
        <taxon>Lepisosteidae</taxon>
        <taxon>Atractosteus</taxon>
    </lineage>
</organism>
<proteinExistence type="inferred from homology"/>
<feature type="non-terminal residue" evidence="4">
    <location>
        <position position="1"/>
    </location>
</feature>
<dbReference type="InterPro" id="IPR006627">
    <property type="entry name" value="TDU_repeat"/>
</dbReference>
<comment type="similarity">
    <text evidence="2">Belongs to the vestigial family.</text>
</comment>
<dbReference type="Pfam" id="PF15245">
    <property type="entry name" value="VGLL4"/>
    <property type="match status" value="1"/>
</dbReference>
<protein>
    <submittedName>
        <fullName evidence="4">VGLL4 protein</fullName>
    </submittedName>
</protein>
<evidence type="ECO:0000256" key="2">
    <source>
        <dbReference type="ARBA" id="ARBA00025784"/>
    </source>
</evidence>
<reference evidence="4" key="1">
    <citation type="journal article" date="2021" name="Cell">
        <title>Tracing the genetic footprints of vertebrate landing in non-teleost ray-finned fishes.</title>
        <authorList>
            <person name="Bi X."/>
            <person name="Wang K."/>
            <person name="Yang L."/>
            <person name="Pan H."/>
            <person name="Jiang H."/>
            <person name="Wei Q."/>
            <person name="Fang M."/>
            <person name="Yu H."/>
            <person name="Zhu C."/>
            <person name="Cai Y."/>
            <person name="He Y."/>
            <person name="Gan X."/>
            <person name="Zeng H."/>
            <person name="Yu D."/>
            <person name="Zhu Y."/>
            <person name="Jiang H."/>
            <person name="Qiu Q."/>
            <person name="Yang H."/>
            <person name="Zhang Y.E."/>
            <person name="Wang W."/>
            <person name="Zhu M."/>
            <person name="He S."/>
            <person name="Zhang G."/>
        </authorList>
    </citation>
    <scope>NUCLEOTIDE SEQUENCE</scope>
    <source>
        <strain evidence="4">Allg_001</strain>
    </source>
</reference>
<evidence type="ECO:0000256" key="3">
    <source>
        <dbReference type="SAM" id="MobiDB-lite"/>
    </source>
</evidence>
<dbReference type="Proteomes" id="UP000736164">
    <property type="component" value="Unassembled WGS sequence"/>
</dbReference>
<name>A0A8J7P3V3_ATRSP</name>
<evidence type="ECO:0000256" key="1">
    <source>
        <dbReference type="ARBA" id="ARBA00002229"/>
    </source>
</evidence>
<feature type="region of interest" description="Disordered" evidence="3">
    <location>
        <begin position="175"/>
        <end position="295"/>
    </location>
</feature>
<feature type="compositionally biased region" description="Polar residues" evidence="3">
    <location>
        <begin position="28"/>
        <end position="61"/>
    </location>
</feature>
<dbReference type="GO" id="GO:0001223">
    <property type="term" value="F:transcription coactivator binding"/>
    <property type="evidence" value="ECO:0007669"/>
    <property type="project" value="TreeGrafter"/>
</dbReference>
<sequence>MCRFKSGAAGLTRAWSLIRAGEPPLDSSYHQSANCNLSSSRSPGVSDQSSEPSEPMNQTGGQCAALVPLSPGVTLTRGSERWAAAQDLAGRSALRRRRRCLTRRLRPKVFQPKCGQPSLRTEDRYRHLAHRAGVPPVYPIKRKHSPERGPAGEDRAVKVRRSSLALISKERALFGSATRSFQRQPSLSPPTPPQTPTVTTTTRSPARRLPSPAYAGPPMDEPLALIKKPGYCSPTEGTVPSMDAKPHSPTTTRVQIRPSVITCVSSSARAASSSPESNSSSSSPPAASSPPACDPVVEEHFRRSLGLHYREADSSALPVSVSVDDHFAKALGDKWLKLRASSPPGSPSYGSSPSRGHSPHSPAGASSP</sequence>
<accession>A0A8J7P3V3</accession>
<feature type="region of interest" description="Disordered" evidence="3">
    <location>
        <begin position="338"/>
        <end position="368"/>
    </location>
</feature>
<gene>
    <name evidence="4" type="primary">Vgll4_1</name>
    <name evidence="4" type="ORF">GTO95_0005899</name>
</gene>
<feature type="compositionally biased region" description="Low complexity" evidence="3">
    <location>
        <begin position="339"/>
        <end position="368"/>
    </location>
</feature>
<feature type="region of interest" description="Disordered" evidence="3">
    <location>
        <begin position="28"/>
        <end position="64"/>
    </location>
</feature>
<keyword evidence="5" id="KW-1185">Reference proteome</keyword>
<dbReference type="PANTHER" id="PTHR17604:SF4">
    <property type="entry name" value="VESTIGIAL-LIKE 4 LIKE"/>
    <property type="match status" value="1"/>
</dbReference>
<dbReference type="AlphaFoldDB" id="A0A8J7P3V3"/>
<feature type="compositionally biased region" description="Basic and acidic residues" evidence="3">
    <location>
        <begin position="146"/>
        <end position="156"/>
    </location>
</feature>
<dbReference type="SMART" id="SM00711">
    <property type="entry name" value="TDU"/>
    <property type="match status" value="2"/>
</dbReference>
<dbReference type="GO" id="GO:0045892">
    <property type="term" value="P:negative regulation of DNA-templated transcription"/>
    <property type="evidence" value="ECO:0007669"/>
    <property type="project" value="TreeGrafter"/>
</dbReference>
<evidence type="ECO:0000313" key="4">
    <source>
        <dbReference type="EMBL" id="MBN3322546.1"/>
    </source>
</evidence>